<evidence type="ECO:0000256" key="1">
    <source>
        <dbReference type="ARBA" id="ARBA00004259"/>
    </source>
</evidence>
<keyword evidence="12" id="KW-1185">Reference proteome</keyword>
<evidence type="ECO:0000313" key="12">
    <source>
        <dbReference type="Proteomes" id="UP001186944"/>
    </source>
</evidence>
<comment type="subcellular location">
    <subcellularLocation>
        <location evidence="1">Nucleus envelope</location>
    </subcellularLocation>
</comment>
<name>A0AA88YAR4_PINIB</name>
<gene>
    <name evidence="11" type="ORF">FSP39_007562</name>
</gene>
<proteinExistence type="inferred from homology"/>
<evidence type="ECO:0000313" key="11">
    <source>
        <dbReference type="EMBL" id="KAK3092820.1"/>
    </source>
</evidence>
<dbReference type="EMBL" id="VSWD01000009">
    <property type="protein sequence ID" value="KAK3092820.1"/>
    <property type="molecule type" value="Genomic_DNA"/>
</dbReference>
<accession>A0AA88YAR4</accession>
<keyword evidence="3" id="KW-0813">Transport</keyword>
<dbReference type="InterPro" id="IPR007187">
    <property type="entry name" value="Nucleoporin_Nup133/Nup155_C"/>
</dbReference>
<dbReference type="GO" id="GO:0017056">
    <property type="term" value="F:structural constituent of nuclear pore"/>
    <property type="evidence" value="ECO:0007669"/>
    <property type="project" value="InterPro"/>
</dbReference>
<comment type="similarity">
    <text evidence="2">Belongs to the nucleoporin Nup133 family.</text>
</comment>
<evidence type="ECO:0000256" key="3">
    <source>
        <dbReference type="ARBA" id="ARBA00022448"/>
    </source>
</evidence>
<dbReference type="Proteomes" id="UP001186944">
    <property type="component" value="Unassembled WGS sequence"/>
</dbReference>
<evidence type="ECO:0000259" key="10">
    <source>
        <dbReference type="Pfam" id="PF08801"/>
    </source>
</evidence>
<keyword evidence="4" id="KW-0509">mRNA transport</keyword>
<dbReference type="GO" id="GO:0031080">
    <property type="term" value="C:nuclear pore outer ring"/>
    <property type="evidence" value="ECO:0007669"/>
    <property type="project" value="TreeGrafter"/>
</dbReference>
<dbReference type="AlphaFoldDB" id="A0AA88YAR4"/>
<evidence type="ECO:0000256" key="5">
    <source>
        <dbReference type="ARBA" id="ARBA00022927"/>
    </source>
</evidence>
<dbReference type="Gene3D" id="2.130.10.10">
    <property type="entry name" value="YVTN repeat-like/Quinoprotein amine dehydrogenase"/>
    <property type="match status" value="1"/>
</dbReference>
<evidence type="ECO:0000259" key="9">
    <source>
        <dbReference type="Pfam" id="PF03177"/>
    </source>
</evidence>
<comment type="caution">
    <text evidence="11">The sequence shown here is derived from an EMBL/GenBank/DDBJ whole genome shotgun (WGS) entry which is preliminary data.</text>
</comment>
<feature type="domain" description="Nucleoporin Nup133/Nup155-like N-terminal" evidence="10">
    <location>
        <begin position="68"/>
        <end position="422"/>
    </location>
</feature>
<dbReference type="Gene3D" id="1.20.58.1380">
    <property type="match status" value="1"/>
</dbReference>
<feature type="region of interest" description="Disordered" evidence="8">
    <location>
        <begin position="1"/>
        <end position="55"/>
    </location>
</feature>
<keyword evidence="6" id="KW-0811">Translocation</keyword>
<dbReference type="GO" id="GO:0016973">
    <property type="term" value="P:poly(A)+ mRNA export from nucleus"/>
    <property type="evidence" value="ECO:0007669"/>
    <property type="project" value="TreeGrafter"/>
</dbReference>
<evidence type="ECO:0008006" key="13">
    <source>
        <dbReference type="Google" id="ProtNLM"/>
    </source>
</evidence>
<dbReference type="InterPro" id="IPR037624">
    <property type="entry name" value="Nup133-like"/>
</dbReference>
<reference evidence="11" key="1">
    <citation type="submission" date="2019-08" db="EMBL/GenBank/DDBJ databases">
        <title>The improved chromosome-level genome for the pearl oyster Pinctada fucata martensii using PacBio sequencing and Hi-C.</title>
        <authorList>
            <person name="Zheng Z."/>
        </authorList>
    </citation>
    <scope>NUCLEOTIDE SEQUENCE</scope>
    <source>
        <strain evidence="11">ZZ-2019</strain>
        <tissue evidence="11">Adductor muscle</tissue>
    </source>
</reference>
<dbReference type="Pfam" id="PF08801">
    <property type="entry name" value="Nucleoporin_N"/>
    <property type="match status" value="1"/>
</dbReference>
<evidence type="ECO:0000256" key="4">
    <source>
        <dbReference type="ARBA" id="ARBA00022816"/>
    </source>
</evidence>
<evidence type="ECO:0000256" key="7">
    <source>
        <dbReference type="ARBA" id="ARBA00023242"/>
    </source>
</evidence>
<dbReference type="Gene3D" id="1.25.40.700">
    <property type="match status" value="1"/>
</dbReference>
<evidence type="ECO:0000256" key="8">
    <source>
        <dbReference type="SAM" id="MobiDB-lite"/>
    </source>
</evidence>
<dbReference type="PANTHER" id="PTHR13405">
    <property type="entry name" value="NUCLEAR PORE COMPLEX PROTEIN NUP133"/>
    <property type="match status" value="1"/>
</dbReference>
<dbReference type="Pfam" id="PF03177">
    <property type="entry name" value="Nucleoporin_C"/>
    <property type="match status" value="1"/>
</dbReference>
<sequence>MFTPQGRTTRSRASPFTPSVQTPRSQNRRVSNLFTPKGRTPSHLNSSVQQHGNKSLHTSQLIEETEGCRVETYGLQLPVLITEALTQTDRHTEITVKVDPSGWAWLVGGRKLFVWKYKNAKAGRSVFCKELTLPPSDLAHDAERVCVISSESDNQSASCMAVSPEGVVRYWSNIAYEGSSVEVSAELKGDECACVINFSPFGCILATTTSSLVLLTPVPGQNTVVCHAMKGAQGMFSGIGRRMSSLIFGAMTTGAPLLSIVCGQKEDDERPFYVLSGTHLQKWNVTESSTEKLLYQVDVDRMFRESIAKKIWDQDSRSLTQLKTWLLDMQPTENGVVILAAGVNMDVSMDLYFALAFLNLDICGTPSALESLMVLEHKERYTEEYEYQLQSFKLLLPDQASVKSYVYNKNTIMFVTGPSADVVNLQAPGGNILGVGISDSVGVFFSGSVGLFTIATAQDKQAYSALEEPTQDFTSADLSVLTASAAQVHELSMSEDKTTRLKAAFIDAMKGNVDAAKGSVDEMFPPGTDMTSDLDITVYRLDKDLIDDYPASDPRWAESRQGQDITARSTNSLIIINQLNDKLKAHEYVINFLKNMALWERLTTVPVRDIKMLSHNALCEHAEKVQAATALKQLHSEYPGIIDAAIRRVLERRGCHSIQSLTSQDLFFREVSRIHEVVECLLEHEEEVLVSASSTTEVLAVVTSVNAVFEGMFHKALQHRQSKTQMYDPGTQATECPEYIPWTSTSGDKGARTILLKQYNKTLEKALPEVRDSSTSDVLYQQMVSLADIILDGYSCQLESLRRDITDHGHCLELQRRYEQDRQNLILPLLEGRQYEHAAALAEKYLDFEILIRICEVTDNPDRIEKYLAQFADKGFSDFLYNWYMKEGKRGKLMSLPVRQQQELGGFLQTDSLRYLSWLHDIQTKNFSQAHLTLYELGRMEQLSLAKKKTLLSLSKLAALASEEPVENLEAKITGINEEQDLIVHQEQLPPQVIENLGMEPDNMRVLTPIQIIEQYISGTNIDATEYDFRKALDLLQYIDRSDPNIDYEALRMHIWTQCILRDSWTIEETVDPQELNKDTVFFKTVDLAYRDGLDLRTFLPDLNILLQSNELGLLKGDKNFEYLIRAGYEHIQQILL</sequence>
<feature type="compositionally biased region" description="Polar residues" evidence="8">
    <location>
        <begin position="42"/>
        <end position="55"/>
    </location>
</feature>
<dbReference type="SUPFAM" id="SSF117289">
    <property type="entry name" value="Nucleoporin domain"/>
    <property type="match status" value="1"/>
</dbReference>
<keyword evidence="5" id="KW-0653">Protein transport</keyword>
<dbReference type="InterPro" id="IPR014908">
    <property type="entry name" value="Nucleoporin_Nup133/Nup155_N"/>
</dbReference>
<dbReference type="InterPro" id="IPR015943">
    <property type="entry name" value="WD40/YVTN_repeat-like_dom_sf"/>
</dbReference>
<evidence type="ECO:0000256" key="2">
    <source>
        <dbReference type="ARBA" id="ARBA00005569"/>
    </source>
</evidence>
<keyword evidence="7" id="KW-0539">Nucleus</keyword>
<dbReference type="PANTHER" id="PTHR13405:SF11">
    <property type="entry name" value="NUCLEAR PORE COMPLEX PROTEIN NUP133"/>
    <property type="match status" value="1"/>
</dbReference>
<feature type="compositionally biased region" description="Polar residues" evidence="8">
    <location>
        <begin position="1"/>
        <end position="34"/>
    </location>
</feature>
<organism evidence="11 12">
    <name type="scientific">Pinctada imbricata</name>
    <name type="common">Atlantic pearl-oyster</name>
    <name type="synonym">Pinctada martensii</name>
    <dbReference type="NCBI Taxonomy" id="66713"/>
    <lineage>
        <taxon>Eukaryota</taxon>
        <taxon>Metazoa</taxon>
        <taxon>Spiralia</taxon>
        <taxon>Lophotrochozoa</taxon>
        <taxon>Mollusca</taxon>
        <taxon>Bivalvia</taxon>
        <taxon>Autobranchia</taxon>
        <taxon>Pteriomorphia</taxon>
        <taxon>Pterioida</taxon>
        <taxon>Pterioidea</taxon>
        <taxon>Pteriidae</taxon>
        <taxon>Pinctada</taxon>
    </lineage>
</organism>
<dbReference type="GO" id="GO:0000972">
    <property type="term" value="P:transcription-dependent tethering of RNA polymerase II gene DNA at nuclear periphery"/>
    <property type="evidence" value="ECO:0007669"/>
    <property type="project" value="TreeGrafter"/>
</dbReference>
<protein>
    <recommendedName>
        <fullName evidence="13">Nuclear pore complex protein Nup133</fullName>
    </recommendedName>
</protein>
<evidence type="ECO:0000256" key="6">
    <source>
        <dbReference type="ARBA" id="ARBA00023010"/>
    </source>
</evidence>
<feature type="domain" description="Nucleoporin Nup133/Nup155-like C-terminal" evidence="9">
    <location>
        <begin position="657"/>
        <end position="1007"/>
    </location>
</feature>
<dbReference type="GO" id="GO:0006606">
    <property type="term" value="P:protein import into nucleus"/>
    <property type="evidence" value="ECO:0007669"/>
    <property type="project" value="TreeGrafter"/>
</dbReference>